<feature type="chain" id="PRO_5004577681" description="DUF753 domain-containing protein" evidence="1">
    <location>
        <begin position="21"/>
        <end position="429"/>
    </location>
</feature>
<name>T1GVR2_MEGSC</name>
<evidence type="ECO:0000313" key="3">
    <source>
        <dbReference type="EnsemblMetazoa" id="MESCA007878-PA"/>
    </source>
</evidence>
<dbReference type="EMBL" id="CAQQ02026830">
    <property type="status" value="NOT_ANNOTATED_CDS"/>
    <property type="molecule type" value="Genomic_DNA"/>
</dbReference>
<dbReference type="PANTHER" id="PTHR21721">
    <property type="entry name" value="GH09876P-RELATED"/>
    <property type="match status" value="1"/>
</dbReference>
<evidence type="ECO:0000313" key="4">
    <source>
        <dbReference type="Proteomes" id="UP000015102"/>
    </source>
</evidence>
<protein>
    <recommendedName>
        <fullName evidence="2">DUF753 domain-containing protein</fullName>
    </recommendedName>
</protein>
<organism evidence="3 4">
    <name type="scientific">Megaselia scalaris</name>
    <name type="common">Humpbacked fly</name>
    <name type="synonym">Phora scalaris</name>
    <dbReference type="NCBI Taxonomy" id="36166"/>
    <lineage>
        <taxon>Eukaryota</taxon>
        <taxon>Metazoa</taxon>
        <taxon>Ecdysozoa</taxon>
        <taxon>Arthropoda</taxon>
        <taxon>Hexapoda</taxon>
        <taxon>Insecta</taxon>
        <taxon>Pterygota</taxon>
        <taxon>Neoptera</taxon>
        <taxon>Endopterygota</taxon>
        <taxon>Diptera</taxon>
        <taxon>Brachycera</taxon>
        <taxon>Muscomorpha</taxon>
        <taxon>Platypezoidea</taxon>
        <taxon>Phoridae</taxon>
        <taxon>Megaseliini</taxon>
        <taxon>Megaselia</taxon>
    </lineage>
</organism>
<accession>T1GVR2</accession>
<dbReference type="AlphaFoldDB" id="T1GVR2"/>
<keyword evidence="4" id="KW-1185">Reference proteome</keyword>
<feature type="domain" description="DUF753" evidence="2">
    <location>
        <begin position="250"/>
        <end position="318"/>
    </location>
</feature>
<reference evidence="4" key="1">
    <citation type="submission" date="2013-02" db="EMBL/GenBank/DDBJ databases">
        <authorList>
            <person name="Hughes D."/>
        </authorList>
    </citation>
    <scope>NUCLEOTIDE SEQUENCE</scope>
    <source>
        <strain>Durham</strain>
        <strain evidence="4">NC isolate 2 -- Noor lab</strain>
    </source>
</reference>
<dbReference type="Proteomes" id="UP000015102">
    <property type="component" value="Unassembled WGS sequence"/>
</dbReference>
<proteinExistence type="predicted"/>
<dbReference type="EnsemblMetazoa" id="MESCA007878-RA">
    <property type="protein sequence ID" value="MESCA007878-PA"/>
    <property type="gene ID" value="MESCA007878"/>
</dbReference>
<dbReference type="HOGENOM" id="CLU_036749_0_0_1"/>
<sequence length="429" mass="47869">MESKSILAILFVCLSATAEGLNCIQCDSKDNKDCVANIPNLPTNSVCIQDNSLCFSKVNLTDGTLERGCLDFTELENCMTDEHCSFCNNEEQCNNGIFPRNRLECVVCEDCHENATLPQPQVCDKYFADDSCFTNTDPKTMKTSRGCGSQGVPVCGDCLYETCKGDGCNKDIPEIPNFTCYECVGSDENCIRGLEVRCTHGTQCLVKYDAESKKVERRCVASKDETCNDQFCKVCKGQDCNGGTFPEDRLSCLQCTSENNTDDCYNGTATSNTCLSYDRFDRCYSFVDHNGQIHRGCETDKYCQSSDKCYFCGTNSCNTINKPDELKPSQFECFKCLGVEAACLLGTTQKEVCQHGNSCIMKVTDDKKIERRCISNEEEKCEAGSNCVLCDGNQCNGGVFPKDKVELFYMVMIKDNKDRTRMFSEIYKP</sequence>
<feature type="signal peptide" evidence="1">
    <location>
        <begin position="1"/>
        <end position="20"/>
    </location>
</feature>
<reference evidence="3" key="2">
    <citation type="submission" date="2015-06" db="UniProtKB">
        <authorList>
            <consortium name="EnsemblMetazoa"/>
        </authorList>
    </citation>
    <scope>IDENTIFICATION</scope>
</reference>
<dbReference type="Pfam" id="PF05444">
    <property type="entry name" value="DUF753"/>
    <property type="match status" value="2"/>
</dbReference>
<dbReference type="OMA" id="ICEATEC"/>
<evidence type="ECO:0000256" key="1">
    <source>
        <dbReference type="SAM" id="SignalP"/>
    </source>
</evidence>
<keyword evidence="1" id="KW-0732">Signal</keyword>
<evidence type="ECO:0000259" key="2">
    <source>
        <dbReference type="Pfam" id="PF05444"/>
    </source>
</evidence>
<feature type="domain" description="DUF753" evidence="2">
    <location>
        <begin position="22"/>
        <end position="94"/>
    </location>
</feature>
<dbReference type="InterPro" id="IPR008472">
    <property type="entry name" value="DUF753"/>
</dbReference>